<dbReference type="EMBL" id="QGKW02001911">
    <property type="protein sequence ID" value="KAF2568982.1"/>
    <property type="molecule type" value="Genomic_DNA"/>
</dbReference>
<organism evidence="1 2">
    <name type="scientific">Brassica cretica</name>
    <name type="common">Mustard</name>
    <dbReference type="NCBI Taxonomy" id="69181"/>
    <lineage>
        <taxon>Eukaryota</taxon>
        <taxon>Viridiplantae</taxon>
        <taxon>Streptophyta</taxon>
        <taxon>Embryophyta</taxon>
        <taxon>Tracheophyta</taxon>
        <taxon>Spermatophyta</taxon>
        <taxon>Magnoliopsida</taxon>
        <taxon>eudicotyledons</taxon>
        <taxon>Gunneridae</taxon>
        <taxon>Pentapetalae</taxon>
        <taxon>rosids</taxon>
        <taxon>malvids</taxon>
        <taxon>Brassicales</taxon>
        <taxon>Brassicaceae</taxon>
        <taxon>Brassiceae</taxon>
        <taxon>Brassica</taxon>
    </lineage>
</organism>
<dbReference type="Proteomes" id="UP000712281">
    <property type="component" value="Unassembled WGS sequence"/>
</dbReference>
<gene>
    <name evidence="1" type="ORF">F2Q68_00024808</name>
</gene>
<name>A0A8S9IIC2_BRACR</name>
<protein>
    <submittedName>
        <fullName evidence="1">Uncharacterized protein</fullName>
    </submittedName>
</protein>
<dbReference type="AlphaFoldDB" id="A0A8S9IIC2"/>
<evidence type="ECO:0000313" key="1">
    <source>
        <dbReference type="EMBL" id="KAF2568982.1"/>
    </source>
</evidence>
<reference evidence="1" key="1">
    <citation type="submission" date="2019-12" db="EMBL/GenBank/DDBJ databases">
        <title>Genome sequencing and annotation of Brassica cretica.</title>
        <authorList>
            <person name="Studholme D.J."/>
            <person name="Sarris P.F."/>
        </authorList>
    </citation>
    <scope>NUCLEOTIDE SEQUENCE</scope>
    <source>
        <strain evidence="1">PFS-001/15</strain>
        <tissue evidence="1">Leaf</tissue>
    </source>
</reference>
<accession>A0A8S9IIC2</accession>
<proteinExistence type="predicted"/>
<evidence type="ECO:0000313" key="2">
    <source>
        <dbReference type="Proteomes" id="UP000712281"/>
    </source>
</evidence>
<sequence>MATDWNRGVSVDAKPDPSLFRSLLATDSARDHGYKTKDRENHLVYLLVAARSLGDADGEVSLWGWGDRLGGYQAPCQREVARVKKRVVRLTVSAPRTALSHCLLTFDVTDKLVL</sequence>
<comment type="caution">
    <text evidence="1">The sequence shown here is derived from an EMBL/GenBank/DDBJ whole genome shotgun (WGS) entry which is preliminary data.</text>
</comment>